<keyword evidence="4 7" id="KW-0408">Iron</keyword>
<feature type="binding site" evidence="7">
    <location>
        <position position="113"/>
    </location>
    <ligand>
        <name>[2Fe-2S] cluster</name>
        <dbReference type="ChEBI" id="CHEBI:190135"/>
    </ligand>
</feature>
<comment type="caution">
    <text evidence="8">The sequence shown here is derived from an EMBL/GenBank/DDBJ whole genome shotgun (WGS) entry which is preliminary data.</text>
</comment>
<feature type="binding site" evidence="7">
    <location>
        <position position="158"/>
    </location>
    <ligand>
        <name>[2Fe-2S] cluster</name>
        <dbReference type="ChEBI" id="CHEBI:190135"/>
    </ligand>
</feature>
<dbReference type="AlphaFoldDB" id="A0A9D2WQQ8"/>
<keyword evidence="5 7" id="KW-0411">Iron-sulfur</keyword>
<accession>A0A9D2WQQ8</accession>
<dbReference type="GO" id="GO:0046872">
    <property type="term" value="F:metal ion binding"/>
    <property type="evidence" value="ECO:0007669"/>
    <property type="project" value="UniProtKB-KW"/>
</dbReference>
<evidence type="ECO:0000256" key="4">
    <source>
        <dbReference type="ARBA" id="ARBA00023004"/>
    </source>
</evidence>
<dbReference type="Pfam" id="PF01257">
    <property type="entry name" value="2Fe-2S_thioredx"/>
    <property type="match status" value="1"/>
</dbReference>
<comment type="cofactor">
    <cofactor evidence="7">
        <name>[2Fe-2S] cluster</name>
        <dbReference type="ChEBI" id="CHEBI:190135"/>
    </cofactor>
    <text evidence="7">Binds 1 [2Fe-2S] cluster.</text>
</comment>
<evidence type="ECO:0000256" key="2">
    <source>
        <dbReference type="ARBA" id="ARBA00022714"/>
    </source>
</evidence>
<sequence>MEEATKQEQFHDEQIIIPPMTETEIKHKKRSTEKTKDHKYIELDKVLERYRGQKGELIRVLHSAQKIFGYLPQEVQAYVALKMDIPVSEVNGVVTFYTLFVTEPKGKHSVNVCMGTACYVKGASEIIDKLKEELKLDAQETSTDGLFTVRSTRCIGACGMAPVMTVDEEVHGRLNPADLTGILKKYQEQDAGEKYEHDQVN</sequence>
<dbReference type="EC" id="1.12.1.3" evidence="8"/>
<evidence type="ECO:0000313" key="8">
    <source>
        <dbReference type="EMBL" id="KAF1085892.1"/>
    </source>
</evidence>
<evidence type="ECO:0000256" key="1">
    <source>
        <dbReference type="ARBA" id="ARBA00010643"/>
    </source>
</evidence>
<dbReference type="Proteomes" id="UP000798488">
    <property type="component" value="Unassembled WGS sequence"/>
</dbReference>
<comment type="similarity">
    <text evidence="1">Belongs to the complex I 24 kDa subunit family.</text>
</comment>
<keyword evidence="9" id="KW-1185">Reference proteome</keyword>
<dbReference type="InterPro" id="IPR041921">
    <property type="entry name" value="NuoE_N"/>
</dbReference>
<name>A0A9D2WQQ8_9FIRM</name>
<dbReference type="PIRSF" id="PIRSF000216">
    <property type="entry name" value="NADH_DH_24kDa"/>
    <property type="match status" value="1"/>
</dbReference>
<dbReference type="InterPro" id="IPR042128">
    <property type="entry name" value="NuoE_dom"/>
</dbReference>
<dbReference type="Gene3D" id="1.10.10.1590">
    <property type="entry name" value="NADH-quinone oxidoreductase subunit E"/>
    <property type="match status" value="1"/>
</dbReference>
<keyword evidence="8" id="KW-0560">Oxidoreductase</keyword>
<dbReference type="RefSeq" id="WP_243152887.1">
    <property type="nucleotide sequence ID" value="NZ_LSRS01000002.1"/>
</dbReference>
<dbReference type="EMBL" id="LSRS01000002">
    <property type="protein sequence ID" value="KAF1085892.1"/>
    <property type="molecule type" value="Genomic_DNA"/>
</dbReference>
<feature type="binding site" evidence="7">
    <location>
        <position position="118"/>
    </location>
    <ligand>
        <name>[2Fe-2S] cluster</name>
        <dbReference type="ChEBI" id="CHEBI:190135"/>
    </ligand>
</feature>
<dbReference type="CDD" id="cd03064">
    <property type="entry name" value="TRX_Fd_NuoE"/>
    <property type="match status" value="1"/>
</dbReference>
<dbReference type="PANTHER" id="PTHR43342">
    <property type="entry name" value="NADH-QUINONE OXIDOREDUCTASE, E SUBUNIT"/>
    <property type="match status" value="1"/>
</dbReference>
<gene>
    <name evidence="8" type="primary">hndA_1</name>
    <name evidence="8" type="ORF">SPSYN_00622</name>
</gene>
<evidence type="ECO:0000256" key="5">
    <source>
        <dbReference type="ARBA" id="ARBA00023014"/>
    </source>
</evidence>
<dbReference type="InterPro" id="IPR036249">
    <property type="entry name" value="Thioredoxin-like_sf"/>
</dbReference>
<reference evidence="8" key="1">
    <citation type="submission" date="2016-02" db="EMBL/GenBank/DDBJ databases">
        <title>Draft Genome Sequence of Sporotomaculum syntrophicum Strain FB, a Syntrophic Benzoate Degrader.</title>
        <authorList>
            <person name="Nobu M.K."/>
            <person name="Narihiro T."/>
            <person name="Qiu Y.-L."/>
            <person name="Ohashi A."/>
            <person name="Liu W.-T."/>
            <person name="Yuji S."/>
        </authorList>
    </citation>
    <scope>NUCLEOTIDE SEQUENCE</scope>
    <source>
        <strain evidence="8">FB</strain>
    </source>
</reference>
<protein>
    <submittedName>
        <fullName evidence="8">NADP-reducing hydrogenase subunit HndA</fullName>
        <ecNumber evidence="8">1.12.1.3</ecNumber>
    </submittedName>
</protein>
<evidence type="ECO:0000313" key="9">
    <source>
        <dbReference type="Proteomes" id="UP000798488"/>
    </source>
</evidence>
<dbReference type="InterPro" id="IPR028431">
    <property type="entry name" value="NADP_DH_HndA-like"/>
</dbReference>
<dbReference type="GO" id="GO:0050583">
    <property type="term" value="F:hydrogen dehydrogenase (NADP+) activity"/>
    <property type="evidence" value="ECO:0007669"/>
    <property type="project" value="UniProtKB-EC"/>
</dbReference>
<evidence type="ECO:0000256" key="7">
    <source>
        <dbReference type="PIRSR" id="PIRSR000216-1"/>
    </source>
</evidence>
<dbReference type="InterPro" id="IPR002023">
    <property type="entry name" value="NuoE-like"/>
</dbReference>
<comment type="cofactor">
    <cofactor evidence="6">
        <name>[2Fe-2S] cluster</name>
        <dbReference type="ChEBI" id="CHEBI:190135"/>
    </cofactor>
</comment>
<organism evidence="8 9">
    <name type="scientific">Sporotomaculum syntrophicum</name>
    <dbReference type="NCBI Taxonomy" id="182264"/>
    <lineage>
        <taxon>Bacteria</taxon>
        <taxon>Bacillati</taxon>
        <taxon>Bacillota</taxon>
        <taxon>Clostridia</taxon>
        <taxon>Eubacteriales</taxon>
        <taxon>Desulfallaceae</taxon>
        <taxon>Sporotomaculum</taxon>
    </lineage>
</organism>
<keyword evidence="2 7" id="KW-0001">2Fe-2S</keyword>
<dbReference type="Gene3D" id="3.40.30.10">
    <property type="entry name" value="Glutaredoxin"/>
    <property type="match status" value="1"/>
</dbReference>
<dbReference type="SUPFAM" id="SSF52833">
    <property type="entry name" value="Thioredoxin-like"/>
    <property type="match status" value="1"/>
</dbReference>
<feature type="binding site" evidence="7">
    <location>
        <position position="154"/>
    </location>
    <ligand>
        <name>[2Fe-2S] cluster</name>
        <dbReference type="ChEBI" id="CHEBI:190135"/>
    </ligand>
</feature>
<evidence type="ECO:0000256" key="6">
    <source>
        <dbReference type="ARBA" id="ARBA00034078"/>
    </source>
</evidence>
<proteinExistence type="inferred from homology"/>
<dbReference type="GO" id="GO:0051537">
    <property type="term" value="F:2 iron, 2 sulfur cluster binding"/>
    <property type="evidence" value="ECO:0007669"/>
    <property type="project" value="UniProtKB-KW"/>
</dbReference>
<evidence type="ECO:0000256" key="3">
    <source>
        <dbReference type="ARBA" id="ARBA00022723"/>
    </source>
</evidence>
<keyword evidence="3 7" id="KW-0479">Metal-binding</keyword>
<dbReference type="PANTHER" id="PTHR43342:SF2">
    <property type="entry name" value="POTENTIAL NAD-REDUCING HYDROGENASE SUBUNIT"/>
    <property type="match status" value="1"/>
</dbReference>